<organism evidence="2 3">
    <name type="scientific">Streblomastix strix</name>
    <dbReference type="NCBI Taxonomy" id="222440"/>
    <lineage>
        <taxon>Eukaryota</taxon>
        <taxon>Metamonada</taxon>
        <taxon>Preaxostyla</taxon>
        <taxon>Oxymonadida</taxon>
        <taxon>Streblomastigidae</taxon>
        <taxon>Streblomastix</taxon>
    </lineage>
</organism>
<dbReference type="AlphaFoldDB" id="A0A5J4PRE9"/>
<feature type="non-terminal residue" evidence="2">
    <location>
        <position position="1"/>
    </location>
</feature>
<feature type="compositionally biased region" description="Polar residues" evidence="1">
    <location>
        <begin position="90"/>
        <end position="110"/>
    </location>
</feature>
<evidence type="ECO:0000313" key="3">
    <source>
        <dbReference type="Proteomes" id="UP000324800"/>
    </source>
</evidence>
<feature type="region of interest" description="Disordered" evidence="1">
    <location>
        <begin position="89"/>
        <end position="123"/>
    </location>
</feature>
<proteinExistence type="predicted"/>
<evidence type="ECO:0000256" key="1">
    <source>
        <dbReference type="SAM" id="MobiDB-lite"/>
    </source>
</evidence>
<evidence type="ECO:0000313" key="2">
    <source>
        <dbReference type="EMBL" id="KAA6311752.1"/>
    </source>
</evidence>
<accession>A0A5J4PRE9</accession>
<comment type="caution">
    <text evidence="2">The sequence shown here is derived from an EMBL/GenBank/DDBJ whole genome shotgun (WGS) entry which is preliminary data.</text>
</comment>
<gene>
    <name evidence="2" type="ORF">EZS28_056060</name>
</gene>
<sequence length="138" mass="15188">IKEDKPNVGQMEKDRSVSSNGKGEIPGQFYWVSELPATTIQERRDPSEEAKQDQIMGSPVKRLECIDNSEHVGIEGDILVEVDGNKKQTDLSYNSPSSGNTSNRCESYTLGSDAENARSGSGTISEKQQLFFARFADP</sequence>
<name>A0A5J4PRE9_9EUKA</name>
<feature type="compositionally biased region" description="Basic and acidic residues" evidence="1">
    <location>
        <begin position="1"/>
        <end position="16"/>
    </location>
</feature>
<dbReference type="Proteomes" id="UP000324800">
    <property type="component" value="Unassembled WGS sequence"/>
</dbReference>
<reference evidence="2 3" key="1">
    <citation type="submission" date="2019-03" db="EMBL/GenBank/DDBJ databases">
        <title>Single cell metagenomics reveals metabolic interactions within the superorganism composed of flagellate Streblomastix strix and complex community of Bacteroidetes bacteria on its surface.</title>
        <authorList>
            <person name="Treitli S.C."/>
            <person name="Kolisko M."/>
            <person name="Husnik F."/>
            <person name="Keeling P."/>
            <person name="Hampl V."/>
        </authorList>
    </citation>
    <scope>NUCLEOTIDE SEQUENCE [LARGE SCALE GENOMIC DNA]</scope>
    <source>
        <strain evidence="2">ST1C</strain>
    </source>
</reference>
<feature type="region of interest" description="Disordered" evidence="1">
    <location>
        <begin position="1"/>
        <end position="28"/>
    </location>
</feature>
<dbReference type="EMBL" id="SNRW01049098">
    <property type="protein sequence ID" value="KAA6311752.1"/>
    <property type="molecule type" value="Genomic_DNA"/>
</dbReference>
<protein>
    <submittedName>
        <fullName evidence="2">Uncharacterized protein</fullName>
    </submittedName>
</protein>